<sequence>MPYNITIDHTNTAHSSDHSDHSDHSSSSSVTDDEDSTGTGVQVRPRSVVEGHEYSDPVEEQDGSWNVVYRDEIGPSDSASRPRTSNQQRPFVEAPRPEEARRPSFRRHISREPARHLPHPRAHRSPPSEPPESVDPHEEWQGYARGPPQHYSRPYAHYAPGYPHHAYQAYPAPSAVPGGLQQIVPYGFSPYQAPTGGPASSYFAHGHHGGPSHEMIPHAPSAGYFPYGPQGYQMPMPMSMSPPVVYPAYGGMYAHPPTPQAPPAPPAPAATTPPPPPPPPPPPSTSDTSKDDEKFARLEKLFLDQKAEQQEKAAAAEKAANDKAAKAEADSNKAKEIAAASAAAAAAAKEEVEKEYQAAAKDKAAKAEADAKKAEEIAAASAAAAAAAKEEFVKEHQDAIKAKAAKAEAEAKKAEEIAAAVAAATATVKPSSPPKEKDKPIKFKDAIGRRFNFPFDVCNTWSGMEYLVKEAFLHVADLGPHVADGQYDLLGPKDEIIMPSIWESVVEPGWEITMHMWPIPEAPEGGDALAGAMADVVIVEPGLPPPPPSGKIVDEKKGKKKKEKIPPFMIWTAGKSNKGRGNAKGKKK</sequence>
<organism evidence="3 4">
    <name type="scientific">Letharia lupina</name>
    <dbReference type="NCBI Taxonomy" id="560253"/>
    <lineage>
        <taxon>Eukaryota</taxon>
        <taxon>Fungi</taxon>
        <taxon>Dikarya</taxon>
        <taxon>Ascomycota</taxon>
        <taxon>Pezizomycotina</taxon>
        <taxon>Lecanoromycetes</taxon>
        <taxon>OSLEUM clade</taxon>
        <taxon>Lecanoromycetidae</taxon>
        <taxon>Lecanorales</taxon>
        <taxon>Lecanorineae</taxon>
        <taxon>Parmeliaceae</taxon>
        <taxon>Letharia</taxon>
    </lineage>
</organism>
<evidence type="ECO:0000259" key="2">
    <source>
        <dbReference type="Pfam" id="PF22893"/>
    </source>
</evidence>
<dbReference type="PANTHER" id="PTHR45725:SF18">
    <property type="entry name" value="ORC1-LIKE AAA ATPASE DOMAIN-CONTAINING PROTEIN"/>
    <property type="match status" value="1"/>
</dbReference>
<feature type="region of interest" description="Disordered" evidence="1">
    <location>
        <begin position="1"/>
        <end position="156"/>
    </location>
</feature>
<feature type="domain" description="Ubiquitin-like" evidence="2">
    <location>
        <begin position="437"/>
        <end position="519"/>
    </location>
</feature>
<reference evidence="3 4" key="1">
    <citation type="journal article" date="2020" name="Genomics">
        <title>Complete, high-quality genomes from long-read metagenomic sequencing of two wolf lichen thalli reveals enigmatic genome architecture.</title>
        <authorList>
            <person name="McKenzie S.K."/>
            <person name="Walston R.F."/>
            <person name="Allen J.L."/>
        </authorList>
    </citation>
    <scope>NUCLEOTIDE SEQUENCE [LARGE SCALE GENOMIC DNA]</scope>
    <source>
        <strain evidence="3">WasteWater1</strain>
    </source>
</reference>
<dbReference type="InterPro" id="IPR054464">
    <property type="entry name" value="ULD_fung"/>
</dbReference>
<feature type="compositionally biased region" description="Pro residues" evidence="1">
    <location>
        <begin position="257"/>
        <end position="284"/>
    </location>
</feature>
<dbReference type="AlphaFoldDB" id="A0A8H6CPP3"/>
<dbReference type="GeneID" id="59337165"/>
<gene>
    <name evidence="3" type="ORF">HO133_008770</name>
</gene>
<feature type="compositionally biased region" description="Basic residues" evidence="1">
    <location>
        <begin position="577"/>
        <end position="588"/>
    </location>
</feature>
<dbReference type="RefSeq" id="XP_037155635.1">
    <property type="nucleotide sequence ID" value="XM_037299634.1"/>
</dbReference>
<feature type="region of interest" description="Disordered" evidence="1">
    <location>
        <begin position="307"/>
        <end position="373"/>
    </location>
</feature>
<feature type="compositionally biased region" description="Basic and acidic residues" evidence="1">
    <location>
        <begin position="307"/>
        <end position="336"/>
    </location>
</feature>
<comment type="caution">
    <text evidence="3">The sequence shown here is derived from an EMBL/GenBank/DDBJ whole genome shotgun (WGS) entry which is preliminary data.</text>
</comment>
<dbReference type="Pfam" id="PF22893">
    <property type="entry name" value="ULD_2"/>
    <property type="match status" value="1"/>
</dbReference>
<feature type="compositionally biased region" description="Polar residues" evidence="1">
    <location>
        <begin position="77"/>
        <end position="89"/>
    </location>
</feature>
<dbReference type="EMBL" id="JACCJB010000005">
    <property type="protein sequence ID" value="KAF6227327.1"/>
    <property type="molecule type" value="Genomic_DNA"/>
</dbReference>
<feature type="compositionally biased region" description="Low complexity" evidence="1">
    <location>
        <begin position="337"/>
        <end position="347"/>
    </location>
</feature>
<keyword evidence="4" id="KW-1185">Reference proteome</keyword>
<name>A0A8H6CPP3_9LECA</name>
<protein>
    <recommendedName>
        <fullName evidence="2">Ubiquitin-like domain-containing protein</fullName>
    </recommendedName>
</protein>
<proteinExistence type="predicted"/>
<feature type="region of interest" description="Disordered" evidence="1">
    <location>
        <begin position="541"/>
        <end position="588"/>
    </location>
</feature>
<evidence type="ECO:0000256" key="1">
    <source>
        <dbReference type="SAM" id="MobiDB-lite"/>
    </source>
</evidence>
<feature type="compositionally biased region" description="Basic and acidic residues" evidence="1">
    <location>
        <begin position="348"/>
        <end position="373"/>
    </location>
</feature>
<dbReference type="Proteomes" id="UP000593566">
    <property type="component" value="Unassembled WGS sequence"/>
</dbReference>
<feature type="region of interest" description="Disordered" evidence="1">
    <location>
        <begin position="257"/>
        <end position="291"/>
    </location>
</feature>
<dbReference type="PANTHER" id="PTHR45725">
    <property type="entry name" value="FORMIN HOMOLOGY 2 FAMILY MEMBER"/>
    <property type="match status" value="1"/>
</dbReference>
<feature type="compositionally biased region" description="Basic and acidic residues" evidence="1">
    <location>
        <begin position="15"/>
        <end position="24"/>
    </location>
</feature>
<evidence type="ECO:0000313" key="4">
    <source>
        <dbReference type="Proteomes" id="UP000593566"/>
    </source>
</evidence>
<accession>A0A8H6CPP3</accession>
<dbReference type="SUPFAM" id="SSF101447">
    <property type="entry name" value="Formin homology 2 domain (FH2 domain)"/>
    <property type="match status" value="1"/>
</dbReference>
<evidence type="ECO:0000313" key="3">
    <source>
        <dbReference type="EMBL" id="KAF6227327.1"/>
    </source>
</evidence>
<dbReference type="InterPro" id="IPR051425">
    <property type="entry name" value="Formin_Homology"/>
</dbReference>